<dbReference type="PROSITE" id="PS50089">
    <property type="entry name" value="ZF_RING_2"/>
    <property type="match status" value="1"/>
</dbReference>
<feature type="domain" description="RING-type" evidence="5">
    <location>
        <begin position="9"/>
        <end position="51"/>
    </location>
</feature>
<reference evidence="6 7" key="1">
    <citation type="submission" date="2020-08" db="EMBL/GenBank/DDBJ databases">
        <authorList>
            <person name="Koutsovoulos G."/>
            <person name="Danchin GJ E."/>
        </authorList>
    </citation>
    <scope>NUCLEOTIDE SEQUENCE [LARGE SCALE GENOMIC DNA]</scope>
</reference>
<evidence type="ECO:0000313" key="7">
    <source>
        <dbReference type="Proteomes" id="UP000580250"/>
    </source>
</evidence>
<dbReference type="PANTHER" id="PTHR10666">
    <property type="entry name" value="UBIQUITIN"/>
    <property type="match status" value="1"/>
</dbReference>
<dbReference type="OrthoDB" id="8062037at2759"/>
<dbReference type="InterPro" id="IPR013083">
    <property type="entry name" value="Znf_RING/FYVE/PHD"/>
</dbReference>
<dbReference type="SUPFAM" id="SSF57850">
    <property type="entry name" value="RING/U-box"/>
    <property type="match status" value="1"/>
</dbReference>
<evidence type="ECO:0000259" key="4">
    <source>
        <dbReference type="PROSITE" id="PS50053"/>
    </source>
</evidence>
<keyword evidence="1 3" id="KW-0479">Metal-binding</keyword>
<dbReference type="Proteomes" id="UP000580250">
    <property type="component" value="Unassembled WGS sequence"/>
</dbReference>
<evidence type="ECO:0000313" key="6">
    <source>
        <dbReference type="EMBL" id="CAD2200249.1"/>
    </source>
</evidence>
<gene>
    <name evidence="6" type="ORF">MENT_LOCUS53702</name>
</gene>
<dbReference type="Pfam" id="PF00240">
    <property type="entry name" value="ubiquitin"/>
    <property type="match status" value="1"/>
</dbReference>
<dbReference type="Gene3D" id="3.10.20.90">
    <property type="entry name" value="Phosphatidylinositol 3-kinase Catalytic Subunit, Chain A, domain 1"/>
    <property type="match status" value="1"/>
</dbReference>
<protein>
    <submittedName>
        <fullName evidence="6">Uncharacterized protein</fullName>
    </submittedName>
</protein>
<dbReference type="InterPro" id="IPR050158">
    <property type="entry name" value="Ubiquitin_ubiquitin-like"/>
</dbReference>
<dbReference type="InterPro" id="IPR001841">
    <property type="entry name" value="Znf_RING"/>
</dbReference>
<keyword evidence="1 3" id="KW-0863">Zinc-finger</keyword>
<dbReference type="InterPro" id="IPR000626">
    <property type="entry name" value="Ubiquitin-like_dom"/>
</dbReference>
<evidence type="ECO:0000259" key="5">
    <source>
        <dbReference type="PROSITE" id="PS50089"/>
    </source>
</evidence>
<dbReference type="SUPFAM" id="SSF54236">
    <property type="entry name" value="Ubiquitin-like"/>
    <property type="match status" value="1"/>
</dbReference>
<dbReference type="CDD" id="cd17039">
    <property type="entry name" value="Ubl_ubiquitin_like"/>
    <property type="match status" value="1"/>
</dbReference>
<dbReference type="PROSITE" id="PS50053">
    <property type="entry name" value="UBIQUITIN_2"/>
    <property type="match status" value="1"/>
</dbReference>
<name>A0A6V7XLS0_MELEN</name>
<comment type="caution">
    <text evidence="6">The sequence shown here is derived from an EMBL/GenBank/DDBJ whole genome shotgun (WGS) entry which is preliminary data.</text>
</comment>
<sequence length="177" mass="20352">MVYFRLGRCTICHTRLSPDNIYTLNNCNHTYHKNCITRWIEGGSETCPRCRTHTTLDDIKQFFIEEAGDSSQESDDEDEFTEGTSNVVIPTPAPVNVKINVIVRDLNNSKFTLQMKTNNTVLNLKNKVYERKGHTVGEQRLIYSGRQLKDKYKLSHYKIGNNCIVDLVMRLEGGKMC</sequence>
<dbReference type="EMBL" id="CAJEWN010001821">
    <property type="protein sequence ID" value="CAD2200249.1"/>
    <property type="molecule type" value="Genomic_DNA"/>
</dbReference>
<organism evidence="6 7">
    <name type="scientific">Meloidogyne enterolobii</name>
    <name type="common">Root-knot nematode worm</name>
    <name type="synonym">Meloidogyne mayaguensis</name>
    <dbReference type="NCBI Taxonomy" id="390850"/>
    <lineage>
        <taxon>Eukaryota</taxon>
        <taxon>Metazoa</taxon>
        <taxon>Ecdysozoa</taxon>
        <taxon>Nematoda</taxon>
        <taxon>Chromadorea</taxon>
        <taxon>Rhabditida</taxon>
        <taxon>Tylenchina</taxon>
        <taxon>Tylenchomorpha</taxon>
        <taxon>Tylenchoidea</taxon>
        <taxon>Meloidogynidae</taxon>
        <taxon>Meloidogyninae</taxon>
        <taxon>Meloidogyne</taxon>
    </lineage>
</organism>
<dbReference type="CDD" id="cd16448">
    <property type="entry name" value="RING-H2"/>
    <property type="match status" value="1"/>
</dbReference>
<dbReference type="SMART" id="SM00213">
    <property type="entry name" value="UBQ"/>
    <property type="match status" value="1"/>
</dbReference>
<dbReference type="AlphaFoldDB" id="A0A6V7XLS0"/>
<proteinExistence type="predicted"/>
<feature type="domain" description="Ubiquitin-like" evidence="4">
    <location>
        <begin position="99"/>
        <end position="174"/>
    </location>
</feature>
<dbReference type="Pfam" id="PF13639">
    <property type="entry name" value="zf-RING_2"/>
    <property type="match status" value="1"/>
</dbReference>
<evidence type="ECO:0000256" key="2">
    <source>
        <dbReference type="ARBA" id="ARBA00022833"/>
    </source>
</evidence>
<dbReference type="InterPro" id="IPR019956">
    <property type="entry name" value="Ubiquitin_dom"/>
</dbReference>
<accession>A0A6V7XLS0</accession>
<dbReference type="GO" id="GO:0008270">
    <property type="term" value="F:zinc ion binding"/>
    <property type="evidence" value="ECO:0007669"/>
    <property type="project" value="UniProtKB-KW"/>
</dbReference>
<dbReference type="Gene3D" id="3.30.40.10">
    <property type="entry name" value="Zinc/RING finger domain, C3HC4 (zinc finger)"/>
    <property type="match status" value="1"/>
</dbReference>
<dbReference type="PRINTS" id="PR00348">
    <property type="entry name" value="UBIQUITIN"/>
</dbReference>
<dbReference type="InterPro" id="IPR029071">
    <property type="entry name" value="Ubiquitin-like_domsf"/>
</dbReference>
<dbReference type="SMART" id="SM00184">
    <property type="entry name" value="RING"/>
    <property type="match status" value="1"/>
</dbReference>
<keyword evidence="2" id="KW-0862">Zinc</keyword>
<evidence type="ECO:0000256" key="3">
    <source>
        <dbReference type="PROSITE-ProRule" id="PRU00175"/>
    </source>
</evidence>
<evidence type="ECO:0000256" key="1">
    <source>
        <dbReference type="ARBA" id="ARBA00022771"/>
    </source>
</evidence>